<dbReference type="HOGENOM" id="CLU_000604_1_23_9"/>
<name>E4Q924_CALH1</name>
<sequence length="330" mass="37168">MGENIIEIRGLTIEFRMRNGVIKAVNDVDFNIEKGKITALVGESGSGKSTLAYALLGLVNHPGIISAGKIFFKGEDILQFNKEKLRKYRWESVAMIFQAAQNSLNPVMTIQEQMLETLKEHKGYIDTKESLKKIKELLEYVRLNPDRVLKSFPHELSGGMKQRVIIAFSLLLDPEVIILDEPTTALDVITQAYIFEILKSINKEKGITMLLLTHDIGIVAKVADQVGVMYAGRIVESANVFDIFERPKHPYTQSLIKAAPSLVGDLKDVKSIMGTPPNLMDLPKGCAFHPRCFKAFDKCRQERPARTNFEINEFVECHLYSENLSQNLVN</sequence>
<reference evidence="6 7" key="2">
    <citation type="journal article" date="2011" name="J. Bacteriol.">
        <title>Complete genome sequences for the anaerobic, extremely thermophilic plant biomass-degrading bacteria Caldicellulosiruptor hydrothermalis, Caldicellulosiruptor kristjanssonii, Caldicellulosiruptor kronotskyensis, Caldicellulosiruptor owensenis, and Caldicellulosiruptor lactoaceticus.</title>
        <authorList>
            <person name="Blumer-Schuette S.E."/>
            <person name="Ozdemir I."/>
            <person name="Mistry D."/>
            <person name="Lucas S."/>
            <person name="Lapidus A."/>
            <person name="Cheng J.F."/>
            <person name="Goodwin L.A."/>
            <person name="Pitluck S."/>
            <person name="Land M.L."/>
            <person name="Hauser L.J."/>
            <person name="Woyke T."/>
            <person name="Mikhailova N."/>
            <person name="Pati A."/>
            <person name="Kyrpides N.C."/>
            <person name="Ivanova N."/>
            <person name="Detter J.C."/>
            <person name="Walston-Davenport K."/>
            <person name="Han S."/>
            <person name="Adams M.W."/>
            <person name="Kelly R.M."/>
        </authorList>
    </citation>
    <scope>NUCLEOTIDE SEQUENCE [LARGE SCALE GENOMIC DNA]</scope>
    <source>
        <strain evidence="7">DSM 18901 / VKM B-2411 / 108</strain>
    </source>
</reference>
<dbReference type="CDD" id="cd03257">
    <property type="entry name" value="ABC_NikE_OppD_transporters"/>
    <property type="match status" value="1"/>
</dbReference>
<evidence type="ECO:0000256" key="3">
    <source>
        <dbReference type="ARBA" id="ARBA00022741"/>
    </source>
</evidence>
<dbReference type="InterPro" id="IPR003593">
    <property type="entry name" value="AAA+_ATPase"/>
</dbReference>
<accession>E4Q924</accession>
<organism evidence="6 7">
    <name type="scientific">Caldicellulosiruptor hydrothermalis (strain DSM 18901 / VKM B-2411 / 108)</name>
    <dbReference type="NCBI Taxonomy" id="632292"/>
    <lineage>
        <taxon>Bacteria</taxon>
        <taxon>Bacillati</taxon>
        <taxon>Bacillota</taxon>
        <taxon>Bacillota incertae sedis</taxon>
        <taxon>Caldicellulosiruptorales</taxon>
        <taxon>Caldicellulosiruptoraceae</taxon>
        <taxon>Caldicellulosiruptor</taxon>
    </lineage>
</organism>
<dbReference type="InterPro" id="IPR027417">
    <property type="entry name" value="P-loop_NTPase"/>
</dbReference>
<evidence type="ECO:0000259" key="5">
    <source>
        <dbReference type="PROSITE" id="PS50893"/>
    </source>
</evidence>
<feature type="domain" description="ABC transporter" evidence="5">
    <location>
        <begin position="8"/>
        <end position="256"/>
    </location>
</feature>
<dbReference type="Pfam" id="PF08352">
    <property type="entry name" value="oligo_HPY"/>
    <property type="match status" value="1"/>
</dbReference>
<dbReference type="GO" id="GO:0016887">
    <property type="term" value="F:ATP hydrolysis activity"/>
    <property type="evidence" value="ECO:0007669"/>
    <property type="project" value="InterPro"/>
</dbReference>
<keyword evidence="4" id="KW-0067">ATP-binding</keyword>
<dbReference type="PROSITE" id="PS50893">
    <property type="entry name" value="ABC_TRANSPORTER_2"/>
    <property type="match status" value="1"/>
</dbReference>
<keyword evidence="7" id="KW-1185">Reference proteome</keyword>
<evidence type="ECO:0000256" key="2">
    <source>
        <dbReference type="ARBA" id="ARBA00022448"/>
    </source>
</evidence>
<dbReference type="EMBL" id="CP002219">
    <property type="protein sequence ID" value="ADQ08073.1"/>
    <property type="molecule type" value="Genomic_DNA"/>
</dbReference>
<dbReference type="Gene3D" id="3.40.50.300">
    <property type="entry name" value="P-loop containing nucleotide triphosphate hydrolases"/>
    <property type="match status" value="1"/>
</dbReference>
<comment type="similarity">
    <text evidence="1">Belongs to the ABC transporter superfamily.</text>
</comment>
<protein>
    <submittedName>
        <fullName evidence="6">Oligopeptide/dipeptide ABC transporter, ATPase subunit</fullName>
    </submittedName>
</protein>
<dbReference type="InterPro" id="IPR013563">
    <property type="entry name" value="Oligopep_ABC_C"/>
</dbReference>
<proteinExistence type="inferred from homology"/>
<evidence type="ECO:0000313" key="7">
    <source>
        <dbReference type="Proteomes" id="UP000006890"/>
    </source>
</evidence>
<keyword evidence="3" id="KW-0547">Nucleotide-binding</keyword>
<dbReference type="GO" id="GO:0005524">
    <property type="term" value="F:ATP binding"/>
    <property type="evidence" value="ECO:0007669"/>
    <property type="project" value="UniProtKB-KW"/>
</dbReference>
<gene>
    <name evidence="6" type="ordered locus">Calhy_2374</name>
</gene>
<evidence type="ECO:0000256" key="4">
    <source>
        <dbReference type="ARBA" id="ARBA00022840"/>
    </source>
</evidence>
<keyword evidence="2" id="KW-0813">Transport</keyword>
<evidence type="ECO:0000256" key="1">
    <source>
        <dbReference type="ARBA" id="ARBA00005417"/>
    </source>
</evidence>
<dbReference type="Proteomes" id="UP000006890">
    <property type="component" value="Chromosome"/>
</dbReference>
<dbReference type="OrthoDB" id="41661at2"/>
<dbReference type="GO" id="GO:0015833">
    <property type="term" value="P:peptide transport"/>
    <property type="evidence" value="ECO:0007669"/>
    <property type="project" value="InterPro"/>
</dbReference>
<dbReference type="SMART" id="SM00382">
    <property type="entry name" value="AAA"/>
    <property type="match status" value="1"/>
</dbReference>
<reference key="1">
    <citation type="submission" date="2010-09" db="EMBL/GenBank/DDBJ databases">
        <title>Complete sequence of Caldicellulosiruptor hydrothermalis 108.</title>
        <authorList>
            <consortium name="US DOE Joint Genome Institute"/>
            <person name="Lucas S."/>
            <person name="Copeland A."/>
            <person name="Lapidus A."/>
            <person name="Cheng J.-F."/>
            <person name="Bruce D."/>
            <person name="Goodwin L."/>
            <person name="Pitluck S."/>
            <person name="Davenport K."/>
            <person name="Detter J.C."/>
            <person name="Han C."/>
            <person name="Tapia R."/>
            <person name="Land M."/>
            <person name="Hauser L."/>
            <person name="Chang Y.-J."/>
            <person name="Jeffries C."/>
            <person name="Kyrpides N."/>
            <person name="Ivanova N."/>
            <person name="Mikhailova N."/>
            <person name="Blumer-Schuette S.E."/>
            <person name="Kelly R.M."/>
            <person name="Woyke T."/>
        </authorList>
    </citation>
    <scope>NUCLEOTIDE SEQUENCE</scope>
    <source>
        <strain>108</strain>
    </source>
</reference>
<evidence type="ECO:0000313" key="6">
    <source>
        <dbReference type="EMBL" id="ADQ08073.1"/>
    </source>
</evidence>
<dbReference type="InterPro" id="IPR003439">
    <property type="entry name" value="ABC_transporter-like_ATP-bd"/>
</dbReference>
<dbReference type="eggNOG" id="COG0444">
    <property type="taxonomic scope" value="Bacteria"/>
</dbReference>
<dbReference type="RefSeq" id="WP_013404214.1">
    <property type="nucleotide sequence ID" value="NC_014652.1"/>
</dbReference>
<dbReference type="Pfam" id="PF00005">
    <property type="entry name" value="ABC_tran"/>
    <property type="match status" value="1"/>
</dbReference>
<dbReference type="FunFam" id="3.40.50.300:FF:000016">
    <property type="entry name" value="Oligopeptide ABC transporter ATP-binding component"/>
    <property type="match status" value="1"/>
</dbReference>
<dbReference type="NCBIfam" id="TIGR01727">
    <property type="entry name" value="oligo_HPY"/>
    <property type="match status" value="1"/>
</dbReference>
<dbReference type="AlphaFoldDB" id="E4Q924"/>
<dbReference type="PANTHER" id="PTHR43067">
    <property type="entry name" value="OLIGOPEPTIDE/DIPEPTIDE ABC TRANSPORTER, ATPASE SUBUNIT"/>
    <property type="match status" value="1"/>
</dbReference>
<dbReference type="SUPFAM" id="SSF52540">
    <property type="entry name" value="P-loop containing nucleoside triphosphate hydrolases"/>
    <property type="match status" value="1"/>
</dbReference>
<dbReference type="KEGG" id="chd:Calhy_2374"/>
<dbReference type="PANTHER" id="PTHR43067:SF3">
    <property type="entry name" value="MALTOSE ABC TRANSPORTER, ATP-BINDING PROTEIN"/>
    <property type="match status" value="1"/>
</dbReference>
<dbReference type="STRING" id="632292.Calhy_2374"/>